<gene>
    <name evidence="4" type="ORF">GGI15_000390</name>
</gene>
<name>A0A9W8LPV5_9FUNG</name>
<keyword evidence="2" id="KW-1133">Transmembrane helix</keyword>
<feature type="compositionally biased region" description="Low complexity" evidence="1">
    <location>
        <begin position="995"/>
        <end position="1009"/>
    </location>
</feature>
<feature type="compositionally biased region" description="Polar residues" evidence="1">
    <location>
        <begin position="1117"/>
        <end position="1138"/>
    </location>
</feature>
<feature type="region of interest" description="Disordered" evidence="1">
    <location>
        <begin position="1"/>
        <end position="32"/>
    </location>
</feature>
<dbReference type="OrthoDB" id="5572782at2759"/>
<dbReference type="AlphaFoldDB" id="A0A9W8LPV5"/>
<feature type="transmembrane region" description="Helical" evidence="2">
    <location>
        <begin position="72"/>
        <end position="92"/>
    </location>
</feature>
<organism evidence="4 5">
    <name type="scientific">Coemansia interrupta</name>
    <dbReference type="NCBI Taxonomy" id="1126814"/>
    <lineage>
        <taxon>Eukaryota</taxon>
        <taxon>Fungi</taxon>
        <taxon>Fungi incertae sedis</taxon>
        <taxon>Zoopagomycota</taxon>
        <taxon>Kickxellomycotina</taxon>
        <taxon>Kickxellomycetes</taxon>
        <taxon>Kickxellales</taxon>
        <taxon>Kickxellaceae</taxon>
        <taxon>Coemansia</taxon>
    </lineage>
</organism>
<comment type="caution">
    <text evidence="4">The sequence shown here is derived from an EMBL/GenBank/DDBJ whole genome shotgun (WGS) entry which is preliminary data.</text>
</comment>
<proteinExistence type="predicted"/>
<feature type="region of interest" description="Disordered" evidence="1">
    <location>
        <begin position="400"/>
        <end position="419"/>
    </location>
</feature>
<feature type="region of interest" description="Disordered" evidence="1">
    <location>
        <begin position="280"/>
        <end position="308"/>
    </location>
</feature>
<feature type="region of interest" description="Disordered" evidence="1">
    <location>
        <begin position="462"/>
        <end position="510"/>
    </location>
</feature>
<dbReference type="EMBL" id="JANBUM010000011">
    <property type="protein sequence ID" value="KAJ2787821.1"/>
    <property type="molecule type" value="Genomic_DNA"/>
</dbReference>
<protein>
    <recommendedName>
        <fullName evidence="3">Fibronectin type-III domain-containing protein</fullName>
    </recommendedName>
</protein>
<evidence type="ECO:0000259" key="3">
    <source>
        <dbReference type="SMART" id="SM00060"/>
    </source>
</evidence>
<dbReference type="SMART" id="SM00060">
    <property type="entry name" value="FN3"/>
    <property type="match status" value="1"/>
</dbReference>
<keyword evidence="2" id="KW-0812">Transmembrane</keyword>
<feature type="region of interest" description="Disordered" evidence="1">
    <location>
        <begin position="995"/>
        <end position="1016"/>
    </location>
</feature>
<feature type="domain" description="Fibronectin type-III" evidence="3">
    <location>
        <begin position="227"/>
        <end position="384"/>
    </location>
</feature>
<sequence>MEPVQQAHITPVPAPQQTLASMSEPPKSPVPSIDLAAEQQQSEVGSVEDDDVLRRFEAWWDRILGFFMRHRATSAFIVWLGIFLFDMVDLYMPAEWLVFTLFSFSVFVQAFGMSVLLFAALTVAMTVLNVATYYFVPFTTTSLFSTAVVCMLLVRGIHGLNSKGWFITAVMSVARMHMPWCKNLPEYLQEPIAAYCTSFGVLWLVYHHSRRLERLIDPLCLLLGVIPPLPPRMNIVEIHDSSVVISWVSSLNSSLFDPHDPDGHADAMLSHSRMGVRAQTGQSFHSDAASSTSETQPPASSSASHNGIGAFDAPSSSTISIGGLLTIERKKLPEARVAYYDVEVNGHIVGSCKPSESYSKIQGLRPATMYQLRLWAVSESRGRAPSLPVFVSTLAPSQMHSDDKCSSCTHHIGDSSPEKIEHMRSSIRQTEKSIKDFEATIADLKAQSEEERSKLQKEITELRAQRKAEESSRAAQKEKIREMEAQKRSLDRDKAKLSKDISDAETQRQRTLDKLRKQELQAESYLRNAESLEAMMERERQDHNQQKAELKTAIDALKAEVLKAKQKFDSLSSEQSTLSERLRHKRLALAAQEKRNADLDAQLKDAQRKRRQILDKQAEDDNMAAKLRSEYGSLSKKLEATKKQRQKLERDKAALTAAAATSASPVFGQGHPPLAGNVDQTSQKSPTYKELGSRQSIYGIGRIVGNESATTTLNYPAPSTPSHSGGVFANIVSGATRDANKHGRSSSFASIVTASTTKLPGQPMEPKKPTSQNSGPGLRNTQSIFDLGSGDRSAEHIGSGYSGAIPRHSADLGSRTFGFWDHESALPPSSAAQPLGAAQSGTHIGNPHIASSSAAIDSINLRNVSSSSNIGAGNGIAGGTDGVAFSHRLSPVSGGCDPMAPPNRLPLWGSGGSFPSSLSTTTAEASALSILKDTDLAYPTPTQPTREDIGPFGSMIGHHEYKSPQPPPPIYSMFGSGPPGLHRQTLSRVLNGTVDGTGQQQQQQSSTGDDGSHFRFNSLDLHSADRWVERDFRESGRSSLTIDRHASPSADMIAGDTRNSFNLRSATPVEQPSLVLSDDLIGTHRPLASASSAVGDQRPHVEPIGAPVRRRAGGSGSTDNGNAALSSDATSNGRNSLSDAPYPARYPIAREISHPSSFNGSLYHKRSLWDLDPTDSDKET</sequence>
<evidence type="ECO:0000313" key="5">
    <source>
        <dbReference type="Proteomes" id="UP001140172"/>
    </source>
</evidence>
<feature type="compositionally biased region" description="Polar residues" evidence="1">
    <location>
        <begin position="769"/>
        <end position="784"/>
    </location>
</feature>
<feature type="transmembrane region" description="Helical" evidence="2">
    <location>
        <begin position="98"/>
        <end position="121"/>
    </location>
</feature>
<evidence type="ECO:0000313" key="4">
    <source>
        <dbReference type="EMBL" id="KAJ2787821.1"/>
    </source>
</evidence>
<keyword evidence="2" id="KW-0472">Membrane</keyword>
<dbReference type="PANTHER" id="PTHR23159">
    <property type="entry name" value="CENTROSOMAL PROTEIN 2"/>
    <property type="match status" value="1"/>
</dbReference>
<keyword evidence="5" id="KW-1185">Reference proteome</keyword>
<feature type="region of interest" description="Disordered" evidence="1">
    <location>
        <begin position="662"/>
        <end position="685"/>
    </location>
</feature>
<dbReference type="PANTHER" id="PTHR23159:SF31">
    <property type="entry name" value="CENTROSOME-ASSOCIATED PROTEIN CEP250 ISOFORM X1"/>
    <property type="match status" value="1"/>
</dbReference>
<accession>A0A9W8LPV5</accession>
<dbReference type="InterPro" id="IPR003961">
    <property type="entry name" value="FN3_dom"/>
</dbReference>
<feature type="region of interest" description="Disordered" evidence="1">
    <location>
        <begin position="756"/>
        <end position="807"/>
    </location>
</feature>
<feature type="compositionally biased region" description="Polar residues" evidence="1">
    <location>
        <begin position="280"/>
        <end position="305"/>
    </location>
</feature>
<evidence type="ECO:0000256" key="2">
    <source>
        <dbReference type="SAM" id="Phobius"/>
    </source>
</evidence>
<feature type="region of interest" description="Disordered" evidence="1">
    <location>
        <begin position="1088"/>
        <end position="1180"/>
    </location>
</feature>
<dbReference type="Proteomes" id="UP001140172">
    <property type="component" value="Unassembled WGS sequence"/>
</dbReference>
<feature type="transmembrane region" description="Helical" evidence="2">
    <location>
        <begin position="133"/>
        <end position="154"/>
    </location>
</feature>
<reference evidence="4" key="1">
    <citation type="submission" date="2022-07" db="EMBL/GenBank/DDBJ databases">
        <title>Phylogenomic reconstructions and comparative analyses of Kickxellomycotina fungi.</title>
        <authorList>
            <person name="Reynolds N.K."/>
            <person name="Stajich J.E."/>
            <person name="Barry K."/>
            <person name="Grigoriev I.V."/>
            <person name="Crous P."/>
            <person name="Smith M.E."/>
        </authorList>
    </citation>
    <scope>NUCLEOTIDE SEQUENCE</scope>
    <source>
        <strain evidence="4">BCRC 34489</strain>
    </source>
</reference>
<evidence type="ECO:0000256" key="1">
    <source>
        <dbReference type="SAM" id="MobiDB-lite"/>
    </source>
</evidence>